<evidence type="ECO:0000256" key="1">
    <source>
        <dbReference type="ARBA" id="ARBA00002324"/>
    </source>
</evidence>
<evidence type="ECO:0000256" key="4">
    <source>
        <dbReference type="ARBA" id="ARBA00022642"/>
    </source>
</evidence>
<feature type="domain" description="Cytidyltransferase-like" evidence="12">
    <location>
        <begin position="42"/>
        <end position="212"/>
    </location>
</feature>
<name>F2B0R1_RHOBT</name>
<accession>F2B0R1</accession>
<dbReference type="Gene3D" id="3.40.50.620">
    <property type="entry name" value="HUPs"/>
    <property type="match status" value="1"/>
</dbReference>
<evidence type="ECO:0000256" key="7">
    <source>
        <dbReference type="ARBA" id="ARBA00022741"/>
    </source>
</evidence>
<evidence type="ECO:0000259" key="12">
    <source>
        <dbReference type="Pfam" id="PF01467"/>
    </source>
</evidence>
<sequence>MGQPARFAFAKLCLRRFKLETIEGRSVSVSETTPQSNHGIGILGGSFDPVHIGHLWMAESALEQLPIEHVRWILAATSPLKPHGPVASNEHRLQMLRLALSGQSGHVIDDWELRQDSVSYTLLTLEHLQEQFPDRPLYLIIGADSLASFDRWRKPEQILKRCHLAVIARGGDPPPDYSILDGMTDETQIQRIRESQIQMPQIEVSSSDLRRRVASGRSIRFQVPHPVRTLIAQEKLYRAE</sequence>
<dbReference type="CDD" id="cd02165">
    <property type="entry name" value="NMNAT"/>
    <property type="match status" value="1"/>
</dbReference>
<evidence type="ECO:0000256" key="3">
    <source>
        <dbReference type="ARBA" id="ARBA00009014"/>
    </source>
</evidence>
<evidence type="ECO:0000256" key="10">
    <source>
        <dbReference type="ARBA" id="ARBA00048721"/>
    </source>
</evidence>
<dbReference type="PANTHER" id="PTHR39321:SF3">
    <property type="entry name" value="PHOSPHOPANTETHEINE ADENYLYLTRANSFERASE"/>
    <property type="match status" value="1"/>
</dbReference>
<dbReference type="AlphaFoldDB" id="F2B0R1"/>
<evidence type="ECO:0000313" key="14">
    <source>
        <dbReference type="Proteomes" id="UP000006222"/>
    </source>
</evidence>
<comment type="pathway">
    <text evidence="2 11">Cofactor biosynthesis; NAD(+) biosynthesis; deamido-NAD(+) from nicotinate D-ribonucleotide: step 1/1.</text>
</comment>
<dbReference type="EMBL" id="AFAR01000287">
    <property type="protein sequence ID" value="EGF24454.1"/>
    <property type="molecule type" value="Genomic_DNA"/>
</dbReference>
<dbReference type="InterPro" id="IPR005248">
    <property type="entry name" value="NadD/NMNAT"/>
</dbReference>
<evidence type="ECO:0000256" key="2">
    <source>
        <dbReference type="ARBA" id="ARBA00005019"/>
    </source>
</evidence>
<keyword evidence="7 11" id="KW-0547">Nucleotide-binding</keyword>
<dbReference type="GO" id="GO:0009435">
    <property type="term" value="P:NAD+ biosynthetic process"/>
    <property type="evidence" value="ECO:0007669"/>
    <property type="project" value="UniProtKB-UniRule"/>
</dbReference>
<keyword evidence="9 11" id="KW-0520">NAD</keyword>
<dbReference type="Proteomes" id="UP000006222">
    <property type="component" value="Unassembled WGS sequence"/>
</dbReference>
<dbReference type="InterPro" id="IPR004821">
    <property type="entry name" value="Cyt_trans-like"/>
</dbReference>
<dbReference type="HAMAP" id="MF_00244">
    <property type="entry name" value="NaMN_adenylyltr"/>
    <property type="match status" value="1"/>
</dbReference>
<dbReference type="Pfam" id="PF01467">
    <property type="entry name" value="CTP_transf_like"/>
    <property type="match status" value="1"/>
</dbReference>
<dbReference type="InterPro" id="IPR014729">
    <property type="entry name" value="Rossmann-like_a/b/a_fold"/>
</dbReference>
<comment type="function">
    <text evidence="1 11">Catalyzes the reversible adenylation of nicotinate mononucleotide (NaMN) to nicotinic acid adenine dinucleotide (NaAD).</text>
</comment>
<evidence type="ECO:0000256" key="9">
    <source>
        <dbReference type="ARBA" id="ARBA00023027"/>
    </source>
</evidence>
<reference evidence="13 14" key="1">
    <citation type="journal article" date="2013" name="Mar. Genomics">
        <title>Expression of sulfatases in Rhodopirellula baltica and the diversity of sulfatases in the genus Rhodopirellula.</title>
        <authorList>
            <person name="Wegner C.E."/>
            <person name="Richter-Heitmann T."/>
            <person name="Klindworth A."/>
            <person name="Klockow C."/>
            <person name="Richter M."/>
            <person name="Achstetter T."/>
            <person name="Glockner F.O."/>
            <person name="Harder J."/>
        </authorList>
    </citation>
    <scope>NUCLEOTIDE SEQUENCE [LARGE SCALE GENOMIC DNA]</scope>
    <source>
        <strain evidence="13 14">WH47</strain>
    </source>
</reference>
<protein>
    <recommendedName>
        <fullName evidence="11">Probable nicotinate-nucleotide adenylyltransferase</fullName>
        <ecNumber evidence="11">2.7.7.18</ecNumber>
    </recommendedName>
    <alternativeName>
        <fullName evidence="11">Deamido-NAD(+) diphosphorylase</fullName>
    </alternativeName>
    <alternativeName>
        <fullName evidence="11">Deamido-NAD(+) pyrophosphorylase</fullName>
    </alternativeName>
    <alternativeName>
        <fullName evidence="11">Nicotinate mononucleotide adenylyltransferase</fullName>
        <shortName evidence="11">NaMN adenylyltransferase</shortName>
    </alternativeName>
</protein>
<evidence type="ECO:0000256" key="6">
    <source>
        <dbReference type="ARBA" id="ARBA00022695"/>
    </source>
</evidence>
<evidence type="ECO:0000313" key="13">
    <source>
        <dbReference type="EMBL" id="EGF24454.1"/>
    </source>
</evidence>
<keyword evidence="5 11" id="KW-0808">Transferase</keyword>
<dbReference type="PATRIC" id="fig|991778.3.peg.5906"/>
<organism evidence="13 14">
    <name type="scientific">Rhodopirellula baltica WH47</name>
    <dbReference type="NCBI Taxonomy" id="991778"/>
    <lineage>
        <taxon>Bacteria</taxon>
        <taxon>Pseudomonadati</taxon>
        <taxon>Planctomycetota</taxon>
        <taxon>Planctomycetia</taxon>
        <taxon>Pirellulales</taxon>
        <taxon>Pirellulaceae</taxon>
        <taxon>Rhodopirellula</taxon>
    </lineage>
</organism>
<keyword evidence="6 11" id="KW-0548">Nucleotidyltransferase</keyword>
<dbReference type="SUPFAM" id="SSF52374">
    <property type="entry name" value="Nucleotidylyl transferase"/>
    <property type="match status" value="1"/>
</dbReference>
<comment type="similarity">
    <text evidence="3 11">Belongs to the NadD family.</text>
</comment>
<dbReference type="NCBIfam" id="NF000840">
    <property type="entry name" value="PRK00071.1-3"/>
    <property type="match status" value="1"/>
</dbReference>
<dbReference type="GO" id="GO:0005524">
    <property type="term" value="F:ATP binding"/>
    <property type="evidence" value="ECO:0007669"/>
    <property type="project" value="UniProtKB-KW"/>
</dbReference>
<proteinExistence type="inferred from homology"/>
<gene>
    <name evidence="11" type="primary">nadD</name>
    <name evidence="13" type="ORF">RBWH47_04446</name>
</gene>
<dbReference type="GO" id="GO:0004515">
    <property type="term" value="F:nicotinate-nucleotide adenylyltransferase activity"/>
    <property type="evidence" value="ECO:0007669"/>
    <property type="project" value="UniProtKB-UniRule"/>
</dbReference>
<comment type="caution">
    <text evidence="13">The sequence shown here is derived from an EMBL/GenBank/DDBJ whole genome shotgun (WGS) entry which is preliminary data.</text>
</comment>
<dbReference type="NCBIfam" id="TIGR00482">
    <property type="entry name" value="nicotinate (nicotinamide) nucleotide adenylyltransferase"/>
    <property type="match status" value="1"/>
</dbReference>
<dbReference type="PANTHER" id="PTHR39321">
    <property type="entry name" value="NICOTINATE-NUCLEOTIDE ADENYLYLTRANSFERASE-RELATED"/>
    <property type="match status" value="1"/>
</dbReference>
<dbReference type="UniPathway" id="UPA00253">
    <property type="reaction ID" value="UER00332"/>
</dbReference>
<dbReference type="EC" id="2.7.7.18" evidence="11"/>
<evidence type="ECO:0000256" key="11">
    <source>
        <dbReference type="HAMAP-Rule" id="MF_00244"/>
    </source>
</evidence>
<evidence type="ECO:0000256" key="8">
    <source>
        <dbReference type="ARBA" id="ARBA00022840"/>
    </source>
</evidence>
<comment type="catalytic activity">
    <reaction evidence="10 11">
        <text>nicotinate beta-D-ribonucleotide + ATP + H(+) = deamido-NAD(+) + diphosphate</text>
        <dbReference type="Rhea" id="RHEA:22860"/>
        <dbReference type="ChEBI" id="CHEBI:15378"/>
        <dbReference type="ChEBI" id="CHEBI:30616"/>
        <dbReference type="ChEBI" id="CHEBI:33019"/>
        <dbReference type="ChEBI" id="CHEBI:57502"/>
        <dbReference type="ChEBI" id="CHEBI:58437"/>
        <dbReference type="EC" id="2.7.7.18"/>
    </reaction>
</comment>
<dbReference type="NCBIfam" id="TIGR00125">
    <property type="entry name" value="cyt_tran_rel"/>
    <property type="match status" value="1"/>
</dbReference>
<keyword evidence="8 11" id="KW-0067">ATP-binding</keyword>
<keyword evidence="4 11" id="KW-0662">Pyridine nucleotide biosynthesis</keyword>
<evidence type="ECO:0000256" key="5">
    <source>
        <dbReference type="ARBA" id="ARBA00022679"/>
    </source>
</evidence>